<keyword evidence="2" id="KW-1185">Reference proteome</keyword>
<reference evidence="1 2" key="1">
    <citation type="journal article" date="2014" name="Genome Announc.">
        <title>Draft Genome Sequence of Paenibacillus pini JCM 16418T, Isolated from the Rhizosphere of Pine Tree.</title>
        <authorList>
            <person name="Yuki M."/>
            <person name="Oshima K."/>
            <person name="Suda W."/>
            <person name="Oshida Y."/>
            <person name="Kitamura K."/>
            <person name="Iida Y."/>
            <person name="Hattori M."/>
            <person name="Ohkuma M."/>
        </authorList>
    </citation>
    <scope>NUCLEOTIDE SEQUENCE [LARGE SCALE GENOMIC DNA]</scope>
    <source>
        <strain evidence="1 2">JCM 16418</strain>
    </source>
</reference>
<evidence type="ECO:0000313" key="1">
    <source>
        <dbReference type="EMBL" id="GAF09373.1"/>
    </source>
</evidence>
<evidence type="ECO:0000313" key="2">
    <source>
        <dbReference type="Proteomes" id="UP000019364"/>
    </source>
</evidence>
<protein>
    <submittedName>
        <fullName evidence="1">Uncharacterized protein</fullName>
    </submittedName>
</protein>
<dbReference type="EMBL" id="BAVZ01000011">
    <property type="protein sequence ID" value="GAF09373.1"/>
    <property type="molecule type" value="Genomic_DNA"/>
</dbReference>
<dbReference type="AlphaFoldDB" id="W7YP35"/>
<dbReference type="eggNOG" id="ENOG50332NB">
    <property type="taxonomic scope" value="Bacteria"/>
</dbReference>
<organism evidence="1 2">
    <name type="scientific">Paenibacillus pini JCM 16418</name>
    <dbReference type="NCBI Taxonomy" id="1236976"/>
    <lineage>
        <taxon>Bacteria</taxon>
        <taxon>Bacillati</taxon>
        <taxon>Bacillota</taxon>
        <taxon>Bacilli</taxon>
        <taxon>Bacillales</taxon>
        <taxon>Paenibacillaceae</taxon>
        <taxon>Paenibacillus</taxon>
    </lineage>
</organism>
<proteinExistence type="predicted"/>
<accession>W7YP35</accession>
<name>W7YP35_9BACL</name>
<dbReference type="Proteomes" id="UP000019364">
    <property type="component" value="Unassembled WGS sequence"/>
</dbReference>
<sequence length="79" mass="9223">MVQDLAQSGQDLTWNDFDDYPYEDIGSGLYIRNYKIDEDYHVSVGGASIEKKPLYIYLVKANGEKIDIRHDDMEQFMLK</sequence>
<comment type="caution">
    <text evidence="1">The sequence shown here is derived from an EMBL/GenBank/DDBJ whole genome shotgun (WGS) entry which is preliminary data.</text>
</comment>
<gene>
    <name evidence="1" type="ORF">JCM16418_3512</name>
</gene>